<dbReference type="RefSeq" id="WP_261670128.1">
    <property type="nucleotide sequence ID" value="NZ_JARUJP010000009.1"/>
</dbReference>
<dbReference type="Pfam" id="PF00092">
    <property type="entry name" value="VWA"/>
    <property type="match status" value="1"/>
</dbReference>
<dbReference type="Proteomes" id="UP001281656">
    <property type="component" value="Unassembled WGS sequence"/>
</dbReference>
<dbReference type="InterPro" id="IPR011392">
    <property type="entry name" value="Tellurite-R_TerY"/>
</dbReference>
<keyword evidence="3" id="KW-1185">Reference proteome</keyword>
<accession>A0ABU4JT70</accession>
<reference evidence="2 3" key="1">
    <citation type="submission" date="2023-04" db="EMBL/GenBank/DDBJ databases">
        <title>Clostridium tannerae sp. nov., isolated from the fecal material of an alpaca.</title>
        <authorList>
            <person name="Miller S."/>
            <person name="Hendry M."/>
            <person name="King J."/>
            <person name="Sankaranarayanan K."/>
            <person name="Lawson P.A."/>
        </authorList>
    </citation>
    <scope>NUCLEOTIDE SEQUENCE [LARGE SCALE GENOMIC DNA]</scope>
    <source>
        <strain evidence="2 3">A1-XYC3</strain>
    </source>
</reference>
<dbReference type="Gene3D" id="3.40.50.410">
    <property type="entry name" value="von Willebrand factor, type A domain"/>
    <property type="match status" value="1"/>
</dbReference>
<dbReference type="SUPFAM" id="SSF53300">
    <property type="entry name" value="vWA-like"/>
    <property type="match status" value="1"/>
</dbReference>
<evidence type="ECO:0000313" key="2">
    <source>
        <dbReference type="EMBL" id="MDW8801334.1"/>
    </source>
</evidence>
<dbReference type="InterPro" id="IPR036465">
    <property type="entry name" value="vWFA_dom_sf"/>
</dbReference>
<dbReference type="PROSITE" id="PS50234">
    <property type="entry name" value="VWFA"/>
    <property type="match status" value="1"/>
</dbReference>
<dbReference type="SMART" id="SM00327">
    <property type="entry name" value="VWA"/>
    <property type="match status" value="1"/>
</dbReference>
<evidence type="ECO:0000313" key="3">
    <source>
        <dbReference type="Proteomes" id="UP001281656"/>
    </source>
</evidence>
<proteinExistence type="predicted"/>
<feature type="domain" description="VWFA" evidence="1">
    <location>
        <begin position="17"/>
        <end position="199"/>
    </location>
</feature>
<sequence length="220" mass="24637">MDLREKLLFDNPTTRLPVCLVLDTSGSMYGTPIAELNEGIHLFFKDVLEDDVARYSAEIAIVTFGRGGVHKIVDFDSIENQSIPVLEADGLTPMGEAVNAGLDLLEQRKKEYSNAGVEYFQPWLVIMTDGIPTDDIEDAANRTSDLVKNKKLTIFPVGIGDNFDPTVLARFSPLFAPQKLRGYEFKKFFKWLSKSVSRTSTSMPGEKITLPQRDWNEVSL</sequence>
<protein>
    <submittedName>
        <fullName evidence="2">VWA domain-containing protein</fullName>
    </submittedName>
</protein>
<gene>
    <name evidence="2" type="ORF">P8V03_09220</name>
</gene>
<comment type="caution">
    <text evidence="2">The sequence shown here is derived from an EMBL/GenBank/DDBJ whole genome shotgun (WGS) entry which is preliminary data.</text>
</comment>
<dbReference type="EMBL" id="JARUJP010000009">
    <property type="protein sequence ID" value="MDW8801334.1"/>
    <property type="molecule type" value="Genomic_DNA"/>
</dbReference>
<dbReference type="PIRSF" id="PIRSF020634">
    <property type="entry name" value="TerY_vWA"/>
    <property type="match status" value="1"/>
</dbReference>
<dbReference type="InterPro" id="IPR002035">
    <property type="entry name" value="VWF_A"/>
</dbReference>
<organism evidence="2 3">
    <name type="scientific">Clostridium tanneri</name>
    <dbReference type="NCBI Taxonomy" id="3037988"/>
    <lineage>
        <taxon>Bacteria</taxon>
        <taxon>Bacillati</taxon>
        <taxon>Bacillota</taxon>
        <taxon>Clostridia</taxon>
        <taxon>Eubacteriales</taxon>
        <taxon>Clostridiaceae</taxon>
        <taxon>Clostridium</taxon>
    </lineage>
</organism>
<name>A0ABU4JT70_9CLOT</name>
<evidence type="ECO:0000259" key="1">
    <source>
        <dbReference type="PROSITE" id="PS50234"/>
    </source>
</evidence>